<evidence type="ECO:0000256" key="3">
    <source>
        <dbReference type="ARBA" id="ARBA00022741"/>
    </source>
</evidence>
<dbReference type="PANTHER" id="PTHR43311">
    <property type="entry name" value="GLUTAMATE--TRNA LIGASE"/>
    <property type="match status" value="1"/>
</dbReference>
<accession>A0ABX0WBC4</accession>
<dbReference type="PROSITE" id="PS00178">
    <property type="entry name" value="AA_TRNA_LIGASE_I"/>
    <property type="match status" value="1"/>
</dbReference>
<gene>
    <name evidence="9" type="ORF">DL239_18470</name>
</gene>
<keyword evidence="7" id="KW-0648">Protein biosynthesis</keyword>
<evidence type="ECO:0000256" key="6">
    <source>
        <dbReference type="ARBA" id="ARBA00023146"/>
    </source>
</evidence>
<feature type="domain" description="Glutamyl/glutaminyl-tRNA synthetase class Ib catalytic" evidence="8">
    <location>
        <begin position="194"/>
        <end position="305"/>
    </location>
</feature>
<keyword evidence="3 7" id="KW-0547">Nucleotide-binding</keyword>
<dbReference type="Proteomes" id="UP001429564">
    <property type="component" value="Unassembled WGS sequence"/>
</dbReference>
<proteinExistence type="inferred from homology"/>
<sequence length="308" mass="34230">MTFITRFAPSPTGPLHLGHAYSALLAQDMAGANDGKFLLRIEDIDQSRAREHWESQIYDDLSWLGLKWPTPVMRQSDQMDRYHGALEKLWKTGVLYRCTCTRRDIETAASAPQEGEAVFGPDGLVYPQTCKKTNSLNQCAAAQTPFPRGAAIRLDMQKACAYSDNLPHTTHKFSDEQSWGAAFTETGSGPDGETGQIEFTKHEILESIGDIVLSRRGMGTSYHLSVVLDDAAQGVTHVVRGQDLFEATKIHVILQRLLGLPTPTYHHHGLIRDGNGKRLAKRDDARAIAKYRAEGATPKYIRNLVELD</sequence>
<dbReference type="PRINTS" id="PR00987">
    <property type="entry name" value="TRNASYNTHGLU"/>
</dbReference>
<dbReference type="InterPro" id="IPR049940">
    <property type="entry name" value="GluQ/Sye"/>
</dbReference>
<evidence type="ECO:0000256" key="2">
    <source>
        <dbReference type="ARBA" id="ARBA00022723"/>
    </source>
</evidence>
<keyword evidence="1 7" id="KW-0436">Ligase</keyword>
<dbReference type="InterPro" id="IPR014729">
    <property type="entry name" value="Rossmann-like_a/b/a_fold"/>
</dbReference>
<comment type="similarity">
    <text evidence="7">Belongs to the class-I aminoacyl-tRNA synthetase family.</text>
</comment>
<reference evidence="9 10" key="1">
    <citation type="submission" date="2018-05" db="EMBL/GenBank/DDBJ databases">
        <authorList>
            <person name="Zhang Y.-J."/>
        </authorList>
    </citation>
    <scope>NUCLEOTIDE SEQUENCE [LARGE SCALE GENOMIC DNA]</scope>
    <source>
        <strain evidence="9 10">CY04</strain>
    </source>
</reference>
<dbReference type="EMBL" id="QHLQ01000024">
    <property type="protein sequence ID" value="NIZ62954.1"/>
    <property type="molecule type" value="Genomic_DNA"/>
</dbReference>
<name>A0ABX0WBC4_9RHOB</name>
<evidence type="ECO:0000313" key="10">
    <source>
        <dbReference type="Proteomes" id="UP001429564"/>
    </source>
</evidence>
<dbReference type="InterPro" id="IPR000924">
    <property type="entry name" value="Glu/Gln-tRNA-synth"/>
</dbReference>
<dbReference type="NCBIfam" id="NF004315">
    <property type="entry name" value="PRK05710.1-4"/>
    <property type="match status" value="1"/>
</dbReference>
<evidence type="ECO:0000256" key="1">
    <source>
        <dbReference type="ARBA" id="ARBA00022598"/>
    </source>
</evidence>
<evidence type="ECO:0000256" key="5">
    <source>
        <dbReference type="ARBA" id="ARBA00022840"/>
    </source>
</evidence>
<keyword evidence="5 7" id="KW-0067">ATP-binding</keyword>
<evidence type="ECO:0000256" key="4">
    <source>
        <dbReference type="ARBA" id="ARBA00022833"/>
    </source>
</evidence>
<evidence type="ECO:0000256" key="7">
    <source>
        <dbReference type="RuleBase" id="RU363037"/>
    </source>
</evidence>
<dbReference type="Gene3D" id="3.40.50.620">
    <property type="entry name" value="HUPs"/>
    <property type="match status" value="1"/>
</dbReference>
<evidence type="ECO:0000313" key="9">
    <source>
        <dbReference type="EMBL" id="NIZ62954.1"/>
    </source>
</evidence>
<keyword evidence="10" id="KW-1185">Reference proteome</keyword>
<evidence type="ECO:0000259" key="8">
    <source>
        <dbReference type="Pfam" id="PF00749"/>
    </source>
</evidence>
<keyword evidence="6 7" id="KW-0030">Aminoacyl-tRNA synthetase</keyword>
<keyword evidence="2" id="KW-0479">Metal-binding</keyword>
<dbReference type="Pfam" id="PF00749">
    <property type="entry name" value="tRNA-synt_1c"/>
    <property type="match status" value="2"/>
</dbReference>
<dbReference type="InterPro" id="IPR001412">
    <property type="entry name" value="aa-tRNA-synth_I_CS"/>
</dbReference>
<keyword evidence="4" id="KW-0862">Zinc</keyword>
<organism evidence="9 10">
    <name type="scientific">Parasedimentitalea denitrificans</name>
    <dbReference type="NCBI Taxonomy" id="2211118"/>
    <lineage>
        <taxon>Bacteria</taxon>
        <taxon>Pseudomonadati</taxon>
        <taxon>Pseudomonadota</taxon>
        <taxon>Alphaproteobacteria</taxon>
        <taxon>Rhodobacterales</taxon>
        <taxon>Paracoccaceae</taxon>
        <taxon>Parasedimentitalea</taxon>
    </lineage>
</organism>
<dbReference type="SUPFAM" id="SSF52374">
    <property type="entry name" value="Nucleotidylyl transferase"/>
    <property type="match status" value="1"/>
</dbReference>
<protein>
    <submittedName>
        <fullName evidence="9">tRNA glutamyl-Q(34) synthetase GluQRS</fullName>
    </submittedName>
</protein>
<dbReference type="InterPro" id="IPR020058">
    <property type="entry name" value="Glu/Gln-tRNA-synth_Ib_cat-dom"/>
</dbReference>
<comment type="caution">
    <text evidence="9">The sequence shown here is derived from an EMBL/GenBank/DDBJ whole genome shotgun (WGS) entry which is preliminary data.</text>
</comment>
<dbReference type="PANTHER" id="PTHR43311:SF1">
    <property type="entry name" value="GLUTAMYL-Q TRNA(ASP) SYNTHETASE"/>
    <property type="match status" value="1"/>
</dbReference>
<dbReference type="RefSeq" id="WP_167685567.1">
    <property type="nucleotide sequence ID" value="NZ_QHLQ01000024.1"/>
</dbReference>
<feature type="domain" description="Glutamyl/glutaminyl-tRNA synthetase class Ib catalytic" evidence="8">
    <location>
        <begin position="5"/>
        <end position="109"/>
    </location>
</feature>